<keyword evidence="2" id="KW-1185">Reference proteome</keyword>
<dbReference type="Proteomes" id="UP001150581">
    <property type="component" value="Unassembled WGS sequence"/>
</dbReference>
<gene>
    <name evidence="1" type="ORF">LPJ66_007290</name>
</gene>
<proteinExistence type="predicted"/>
<reference evidence="1" key="1">
    <citation type="submission" date="2022-07" db="EMBL/GenBank/DDBJ databases">
        <title>Phylogenomic reconstructions and comparative analyses of Kickxellomycotina fungi.</title>
        <authorList>
            <person name="Reynolds N.K."/>
            <person name="Stajich J.E."/>
            <person name="Barry K."/>
            <person name="Grigoriev I.V."/>
            <person name="Crous P."/>
            <person name="Smith M.E."/>
        </authorList>
    </citation>
    <scope>NUCLEOTIDE SEQUENCE</scope>
    <source>
        <strain evidence="1">Benny 63K</strain>
    </source>
</reference>
<organism evidence="1 2">
    <name type="scientific">Kickxella alabastrina</name>
    <dbReference type="NCBI Taxonomy" id="61397"/>
    <lineage>
        <taxon>Eukaryota</taxon>
        <taxon>Fungi</taxon>
        <taxon>Fungi incertae sedis</taxon>
        <taxon>Zoopagomycota</taxon>
        <taxon>Kickxellomycotina</taxon>
        <taxon>Kickxellomycetes</taxon>
        <taxon>Kickxellales</taxon>
        <taxon>Kickxellaceae</taxon>
        <taxon>Kickxella</taxon>
    </lineage>
</organism>
<evidence type="ECO:0000313" key="2">
    <source>
        <dbReference type="Proteomes" id="UP001150581"/>
    </source>
</evidence>
<sequence length="140" mass="15062">MLSPDLPLTSVETAEWGDPLTSMADYACIAQYAPYDNIKNIVVGNKRSPSILVTAGGQDQRVSVWQPAKWVARLRSRGGYSEPVSRSDCSAPKLIFSAAMGAGHFHSARDNGDQGGHNDDGNYINANAMRNAFLISETSS</sequence>
<protein>
    <submittedName>
        <fullName evidence="1">Uncharacterized protein</fullName>
    </submittedName>
</protein>
<name>A0ACC1ID07_9FUNG</name>
<dbReference type="EMBL" id="JANBPG010001282">
    <property type="protein sequence ID" value="KAJ1890766.1"/>
    <property type="molecule type" value="Genomic_DNA"/>
</dbReference>
<evidence type="ECO:0000313" key="1">
    <source>
        <dbReference type="EMBL" id="KAJ1890766.1"/>
    </source>
</evidence>
<comment type="caution">
    <text evidence="1">The sequence shown here is derived from an EMBL/GenBank/DDBJ whole genome shotgun (WGS) entry which is preliminary data.</text>
</comment>
<accession>A0ACC1ID07</accession>